<dbReference type="OrthoDB" id="6051894at2759"/>
<keyword evidence="7" id="KW-1185">Reference proteome</keyword>
<dbReference type="AlphaFoldDB" id="V4C2F1"/>
<dbReference type="HOGENOM" id="CLU_407292_0_0_1"/>
<feature type="domain" description="CUB" evidence="5">
    <location>
        <begin position="499"/>
        <end position="614"/>
    </location>
</feature>
<reference evidence="6 7" key="1">
    <citation type="journal article" date="2013" name="Nature">
        <title>Insights into bilaterian evolution from three spiralian genomes.</title>
        <authorList>
            <person name="Simakov O."/>
            <person name="Marletaz F."/>
            <person name="Cho S.J."/>
            <person name="Edsinger-Gonzales E."/>
            <person name="Havlak P."/>
            <person name="Hellsten U."/>
            <person name="Kuo D.H."/>
            <person name="Larsson T."/>
            <person name="Lv J."/>
            <person name="Arendt D."/>
            <person name="Savage R."/>
            <person name="Osoegawa K."/>
            <person name="de Jong P."/>
            <person name="Grimwood J."/>
            <person name="Chapman J.A."/>
            <person name="Shapiro H."/>
            <person name="Aerts A."/>
            <person name="Otillar R.P."/>
            <person name="Terry A.Y."/>
            <person name="Boore J.L."/>
            <person name="Grigoriev I.V."/>
            <person name="Lindberg D.R."/>
            <person name="Seaver E.C."/>
            <person name="Weisblat D.A."/>
            <person name="Putnam N.H."/>
            <person name="Rokhsar D.S."/>
        </authorList>
    </citation>
    <scope>NUCLEOTIDE SEQUENCE [LARGE SCALE GENOMIC DNA]</scope>
</reference>
<dbReference type="SUPFAM" id="SSF49854">
    <property type="entry name" value="Spermadhesin, CUB domain"/>
    <property type="match status" value="4"/>
</dbReference>
<evidence type="ECO:0000313" key="7">
    <source>
        <dbReference type="Proteomes" id="UP000030746"/>
    </source>
</evidence>
<dbReference type="CTD" id="20248756"/>
<dbReference type="PANTHER" id="PTHR24251:SF30">
    <property type="entry name" value="MEMBRANE FRIZZLED-RELATED PROTEIN"/>
    <property type="match status" value="1"/>
</dbReference>
<gene>
    <name evidence="6" type="ORF">LOTGIDRAFT_231910</name>
</gene>
<dbReference type="GeneID" id="20248756"/>
<dbReference type="OMA" id="WRISAPR"/>
<evidence type="ECO:0000259" key="5">
    <source>
        <dbReference type="PROSITE" id="PS01180"/>
    </source>
</evidence>
<dbReference type="PROSITE" id="PS01180">
    <property type="entry name" value="CUB"/>
    <property type="match status" value="4"/>
</dbReference>
<evidence type="ECO:0000256" key="3">
    <source>
        <dbReference type="PROSITE-ProRule" id="PRU00059"/>
    </source>
</evidence>
<dbReference type="CDD" id="cd00041">
    <property type="entry name" value="CUB"/>
    <property type="match status" value="3"/>
</dbReference>
<dbReference type="RefSeq" id="XP_009053537.1">
    <property type="nucleotide sequence ID" value="XM_009055289.1"/>
</dbReference>
<dbReference type="PANTHER" id="PTHR24251">
    <property type="entry name" value="OVOCHYMASE-RELATED"/>
    <property type="match status" value="1"/>
</dbReference>
<feature type="compositionally biased region" description="Basic and acidic residues" evidence="4">
    <location>
        <begin position="617"/>
        <end position="651"/>
    </location>
</feature>
<proteinExistence type="predicted"/>
<dbReference type="KEGG" id="lgi:LOTGIDRAFT_231910"/>
<name>V4C2F1_LOTGI</name>
<sequence>MPPIKWIIQRIWFPSFNLQCHLNLGLNRGNAMCRWRIRIESQSRSKIVQIRTVDMNLPIHENNCTGSYIKAYDGQYNSAPLLKTWCDDSTIFSTGAYVIVEFHGGHVSSRGFALSFHEVDMFSHKCKSGEIQKIDVTQTPLVVTIPDEDAFRKGNEDCQWLFTSNKMYSKVVVELDEWVINSPDDFCNQSYISFHDGDGSESLEILKYCHSDQPFHKLVTSSDMLYIHLHGNWSRAATKLPSITLKLHSTKIKNPVVDCHTSLQTTVVGDTPSFIVYPTGDLTTEEELCPLQLWSKDRSKTVRVDIVGSSEGNVSCQDYLQAYNDLGDVEEIQYTCLYDKPAYMNPHRMQIQNTTNDGRVVLKAYTVGRPCDGITLEKWAENDKKKSLEILGIKDSYVNNGYCKYLLMSEQEDEKIKLFVNGSFYDDDNVDTECEKDFVALYDGDNEKSPMIAKWCGGSVPDGFHSTGQQMLVIFKSDHQGRQHKNNYDLQYIAYKEMCSRFTIPLNATSSKQNLSSPGFPDYYPPDSLCSWSIRPSSENHYIVFQLLKTHLGPHCRSLLTAYQSNEDSEHSTIDRACEDETPTLKSSAGAMEIEFRSDSFWNVGGFLAEFWEEPIPEPKSEPKSEPEYETNPKSEPNSEPRVDSVEDKPKGGCVKVTVYSIYVYCLLTLFHYFS</sequence>
<dbReference type="InterPro" id="IPR035914">
    <property type="entry name" value="Sperma_CUB_dom_sf"/>
</dbReference>
<dbReference type="EMBL" id="KB201611">
    <property type="protein sequence ID" value="ESO95684.1"/>
    <property type="molecule type" value="Genomic_DNA"/>
</dbReference>
<dbReference type="InterPro" id="IPR000859">
    <property type="entry name" value="CUB_dom"/>
</dbReference>
<dbReference type="Proteomes" id="UP000030746">
    <property type="component" value="Unassembled WGS sequence"/>
</dbReference>
<evidence type="ECO:0000313" key="6">
    <source>
        <dbReference type="EMBL" id="ESO95684.1"/>
    </source>
</evidence>
<feature type="domain" description="CUB" evidence="5">
    <location>
        <begin position="1"/>
        <end position="119"/>
    </location>
</feature>
<evidence type="ECO:0000256" key="4">
    <source>
        <dbReference type="SAM" id="MobiDB-lite"/>
    </source>
</evidence>
<feature type="region of interest" description="Disordered" evidence="4">
    <location>
        <begin position="616"/>
        <end position="651"/>
    </location>
</feature>
<keyword evidence="2" id="KW-1015">Disulfide bond</keyword>
<comment type="caution">
    <text evidence="3">Lacks conserved residue(s) required for the propagation of feature annotation.</text>
</comment>
<organism evidence="6 7">
    <name type="scientific">Lottia gigantea</name>
    <name type="common">Giant owl limpet</name>
    <dbReference type="NCBI Taxonomy" id="225164"/>
    <lineage>
        <taxon>Eukaryota</taxon>
        <taxon>Metazoa</taxon>
        <taxon>Spiralia</taxon>
        <taxon>Lophotrochozoa</taxon>
        <taxon>Mollusca</taxon>
        <taxon>Gastropoda</taxon>
        <taxon>Patellogastropoda</taxon>
        <taxon>Lottioidea</taxon>
        <taxon>Lottiidae</taxon>
        <taxon>Lottia</taxon>
    </lineage>
</organism>
<accession>V4C2F1</accession>
<keyword evidence="1" id="KW-0677">Repeat</keyword>
<feature type="domain" description="CUB" evidence="5">
    <location>
        <begin position="126"/>
        <end position="250"/>
    </location>
</feature>
<feature type="domain" description="CUB" evidence="5">
    <location>
        <begin position="371"/>
        <end position="495"/>
    </location>
</feature>
<evidence type="ECO:0000256" key="2">
    <source>
        <dbReference type="ARBA" id="ARBA00023157"/>
    </source>
</evidence>
<protein>
    <recommendedName>
        <fullName evidence="5">CUB domain-containing protein</fullName>
    </recommendedName>
</protein>
<evidence type="ECO:0000256" key="1">
    <source>
        <dbReference type="ARBA" id="ARBA00022737"/>
    </source>
</evidence>
<dbReference type="Pfam" id="PF00431">
    <property type="entry name" value="CUB"/>
    <property type="match status" value="3"/>
</dbReference>
<dbReference type="SMART" id="SM00042">
    <property type="entry name" value="CUB"/>
    <property type="match status" value="4"/>
</dbReference>
<dbReference type="Gene3D" id="2.60.120.290">
    <property type="entry name" value="Spermadhesin, CUB domain"/>
    <property type="match status" value="4"/>
</dbReference>